<keyword evidence="2" id="KW-0677">Repeat</keyword>
<gene>
    <name evidence="8" type="ORF">GE061_018890</name>
</gene>
<evidence type="ECO:0000259" key="7">
    <source>
        <dbReference type="PROSITE" id="PS50157"/>
    </source>
</evidence>
<feature type="domain" description="C2H2-type" evidence="7">
    <location>
        <begin position="522"/>
        <end position="550"/>
    </location>
</feature>
<organism evidence="8 9">
    <name type="scientific">Apolygus lucorum</name>
    <name type="common">Small green plant bug</name>
    <name type="synonym">Lygocoris lucorum</name>
    <dbReference type="NCBI Taxonomy" id="248454"/>
    <lineage>
        <taxon>Eukaryota</taxon>
        <taxon>Metazoa</taxon>
        <taxon>Ecdysozoa</taxon>
        <taxon>Arthropoda</taxon>
        <taxon>Hexapoda</taxon>
        <taxon>Insecta</taxon>
        <taxon>Pterygota</taxon>
        <taxon>Neoptera</taxon>
        <taxon>Paraneoptera</taxon>
        <taxon>Hemiptera</taxon>
        <taxon>Heteroptera</taxon>
        <taxon>Panheteroptera</taxon>
        <taxon>Cimicomorpha</taxon>
        <taxon>Miridae</taxon>
        <taxon>Mirini</taxon>
        <taxon>Apolygus</taxon>
    </lineage>
</organism>
<dbReference type="InterPro" id="IPR013087">
    <property type="entry name" value="Znf_C2H2_type"/>
</dbReference>
<evidence type="ECO:0000256" key="3">
    <source>
        <dbReference type="ARBA" id="ARBA00022771"/>
    </source>
</evidence>
<dbReference type="Proteomes" id="UP000466442">
    <property type="component" value="Linkage Group LG9"/>
</dbReference>
<dbReference type="Gene3D" id="3.30.160.60">
    <property type="entry name" value="Classic Zinc Finger"/>
    <property type="match status" value="3"/>
</dbReference>
<dbReference type="GO" id="GO:0000981">
    <property type="term" value="F:DNA-binding transcription factor activity, RNA polymerase II-specific"/>
    <property type="evidence" value="ECO:0007669"/>
    <property type="project" value="TreeGrafter"/>
</dbReference>
<dbReference type="GO" id="GO:0005634">
    <property type="term" value="C:nucleus"/>
    <property type="evidence" value="ECO:0007669"/>
    <property type="project" value="TreeGrafter"/>
</dbReference>
<keyword evidence="9" id="KW-1185">Reference proteome</keyword>
<feature type="domain" description="C2H2-type" evidence="7">
    <location>
        <begin position="660"/>
        <end position="683"/>
    </location>
</feature>
<dbReference type="InterPro" id="IPR036236">
    <property type="entry name" value="Znf_C2H2_sf"/>
</dbReference>
<dbReference type="GO" id="GO:0000977">
    <property type="term" value="F:RNA polymerase II transcription regulatory region sequence-specific DNA binding"/>
    <property type="evidence" value="ECO:0007669"/>
    <property type="project" value="TreeGrafter"/>
</dbReference>
<keyword evidence="3 5" id="KW-0863">Zinc-finger</keyword>
<sequence length="683" mass="76927">MYHATSATNRNAGWQRFESAAEILRRHMADLTTAAQAVPKTEDIAAELVRQLNQSQSPPCDPVEIARTVAGMMTARPRTPPVINMAELARLISENLKIERAPPYSPIVDVTRITNLVEERLEAKQKAAAQHPTSLSETAEVSELTADLPPLRLSTSSTSEDESTTVVQPATITPIEQSASTSTTRPAATAKASRKSDRRCLACGKARAHNSRLWCEACRMFLVRAKKAAETDKPYTCVVTSHNNKPDTTNCRGCRLRSQMMWPFQPSGNNKFRGTLTYCEYNQNSGNIFKRITMTQCQYSSDNLDFSADYDENDYTGYTTGGRQGFVKSKVVVPYRQITNDLQQNYNHSYSQQNYGYHSGEVDNYYGGQRQYTQQPNQYTTRNYNNNNNGYQGTYRTQGSYYTGYDSRGRNYQGNNGYRRAYNGYRGRAGYALLGGQNQIRNDYKGPYGGHAFGAQNHQRRNYSAIRPIKCYTCGESFWNKNDLFAHRLDAHSTKNFYCPVCNKQFSAFHQMKEHEKTHTIQACSECPEVFKFKDSLLAHKEHAHPAPPAIEEPVNKSFSNFNAPVAASTPAASFTSCSQDSGVHVKLESHSCNLCIKSFDSEEKLLSHAKIHTESEPQPLPEHQSPSEPQVMNCPFCIKKFSSRRELTLHLEAAHTRLFYCRKCPAEFSSQAELDSHSKVHS</sequence>
<evidence type="ECO:0000256" key="6">
    <source>
        <dbReference type="SAM" id="MobiDB-lite"/>
    </source>
</evidence>
<dbReference type="PANTHER" id="PTHR24379:SF127">
    <property type="entry name" value="BLOODY FINGERS-RELATED"/>
    <property type="match status" value="1"/>
</dbReference>
<dbReference type="SMART" id="SM00355">
    <property type="entry name" value="ZnF_C2H2"/>
    <property type="match status" value="6"/>
</dbReference>
<dbReference type="OrthoDB" id="4737882at2759"/>
<evidence type="ECO:0000256" key="5">
    <source>
        <dbReference type="PROSITE-ProRule" id="PRU00042"/>
    </source>
</evidence>
<evidence type="ECO:0000256" key="4">
    <source>
        <dbReference type="ARBA" id="ARBA00022833"/>
    </source>
</evidence>
<accession>A0A8S9X887</accession>
<keyword evidence="4" id="KW-0862">Zinc</keyword>
<protein>
    <recommendedName>
        <fullName evidence="7">C2H2-type domain-containing protein</fullName>
    </recommendedName>
</protein>
<dbReference type="PANTHER" id="PTHR24379">
    <property type="entry name" value="KRAB AND ZINC FINGER DOMAIN-CONTAINING"/>
    <property type="match status" value="1"/>
</dbReference>
<feature type="region of interest" description="Disordered" evidence="6">
    <location>
        <begin position="124"/>
        <end position="145"/>
    </location>
</feature>
<feature type="domain" description="C2H2-type" evidence="7">
    <location>
        <begin position="633"/>
        <end position="657"/>
    </location>
</feature>
<dbReference type="AlphaFoldDB" id="A0A8S9X887"/>
<feature type="domain" description="C2H2-type" evidence="7">
    <location>
        <begin position="469"/>
        <end position="497"/>
    </location>
</feature>
<dbReference type="GO" id="GO:0008270">
    <property type="term" value="F:zinc ion binding"/>
    <property type="evidence" value="ECO:0007669"/>
    <property type="project" value="UniProtKB-KW"/>
</dbReference>
<feature type="domain" description="C2H2-type" evidence="7">
    <location>
        <begin position="591"/>
        <end position="618"/>
    </location>
</feature>
<dbReference type="PROSITE" id="PS50157">
    <property type="entry name" value="ZINC_FINGER_C2H2_2"/>
    <property type="match status" value="6"/>
</dbReference>
<keyword evidence="1" id="KW-0479">Metal-binding</keyword>
<comment type="caution">
    <text evidence="8">The sequence shown here is derived from an EMBL/GenBank/DDBJ whole genome shotgun (WGS) entry which is preliminary data.</text>
</comment>
<evidence type="ECO:0000313" key="9">
    <source>
        <dbReference type="Proteomes" id="UP000466442"/>
    </source>
</evidence>
<evidence type="ECO:0000256" key="1">
    <source>
        <dbReference type="ARBA" id="ARBA00022723"/>
    </source>
</evidence>
<evidence type="ECO:0000313" key="8">
    <source>
        <dbReference type="EMBL" id="KAF6204729.1"/>
    </source>
</evidence>
<evidence type="ECO:0000256" key="2">
    <source>
        <dbReference type="ARBA" id="ARBA00022737"/>
    </source>
</evidence>
<dbReference type="PROSITE" id="PS00028">
    <property type="entry name" value="ZINC_FINGER_C2H2_1"/>
    <property type="match status" value="4"/>
</dbReference>
<name>A0A8S9X887_APOLU</name>
<reference evidence="8" key="1">
    <citation type="journal article" date="2021" name="Mol. Ecol. Resour.">
        <title>Apolygus lucorum genome provides insights into omnivorousness and mesophyll feeding.</title>
        <authorList>
            <person name="Liu Y."/>
            <person name="Liu H."/>
            <person name="Wang H."/>
            <person name="Huang T."/>
            <person name="Liu B."/>
            <person name="Yang B."/>
            <person name="Yin L."/>
            <person name="Li B."/>
            <person name="Zhang Y."/>
            <person name="Zhang S."/>
            <person name="Jiang F."/>
            <person name="Zhang X."/>
            <person name="Ren Y."/>
            <person name="Wang B."/>
            <person name="Wang S."/>
            <person name="Lu Y."/>
            <person name="Wu K."/>
            <person name="Fan W."/>
            <person name="Wang G."/>
        </authorList>
    </citation>
    <scope>NUCLEOTIDE SEQUENCE</scope>
    <source>
        <strain evidence="8">12Hb</strain>
    </source>
</reference>
<dbReference type="SUPFAM" id="SSF57667">
    <property type="entry name" value="beta-beta-alpha zinc fingers"/>
    <property type="match status" value="1"/>
</dbReference>
<dbReference type="EMBL" id="WIXP02000009">
    <property type="protein sequence ID" value="KAF6204729.1"/>
    <property type="molecule type" value="Genomic_DNA"/>
</dbReference>
<feature type="domain" description="C2H2-type" evidence="7">
    <location>
        <begin position="497"/>
        <end position="520"/>
    </location>
</feature>
<proteinExistence type="predicted"/>